<name>A0A5B8VB86_9BACT</name>
<accession>A0A5B8VB86</accession>
<dbReference type="RefSeq" id="WP_147191122.1">
    <property type="nucleotide sequence ID" value="NZ_CP042435.1"/>
</dbReference>
<organism evidence="1 2">
    <name type="scientific">Panacibacter ginsenosidivorans</name>
    <dbReference type="NCBI Taxonomy" id="1813871"/>
    <lineage>
        <taxon>Bacteria</taxon>
        <taxon>Pseudomonadati</taxon>
        <taxon>Bacteroidota</taxon>
        <taxon>Chitinophagia</taxon>
        <taxon>Chitinophagales</taxon>
        <taxon>Chitinophagaceae</taxon>
        <taxon>Panacibacter</taxon>
    </lineage>
</organism>
<keyword evidence="2" id="KW-1185">Reference proteome</keyword>
<dbReference type="OrthoDB" id="674588at2"/>
<proteinExistence type="predicted"/>
<protein>
    <submittedName>
        <fullName evidence="1">Uncharacterized protein</fullName>
    </submittedName>
</protein>
<dbReference type="AlphaFoldDB" id="A0A5B8VB86"/>
<dbReference type="Proteomes" id="UP000321533">
    <property type="component" value="Chromosome"/>
</dbReference>
<dbReference type="KEGG" id="pgin:FRZ67_16180"/>
<evidence type="ECO:0000313" key="1">
    <source>
        <dbReference type="EMBL" id="QEC68767.1"/>
    </source>
</evidence>
<sequence>MMIQKTIEKQRKKDLSHIDNLADLHREIRLVKARIKNHEQLLAEHWKKLPAETFKLVVRRVVPFYLNNKVLDKSWGVLSSAFSILSGDKSNTAKSVMGAAKKLGLFTAIRAGYNLFRKKK</sequence>
<dbReference type="EMBL" id="CP042435">
    <property type="protein sequence ID" value="QEC68767.1"/>
    <property type="molecule type" value="Genomic_DNA"/>
</dbReference>
<evidence type="ECO:0000313" key="2">
    <source>
        <dbReference type="Proteomes" id="UP000321533"/>
    </source>
</evidence>
<gene>
    <name evidence="1" type="ORF">FRZ67_16180</name>
</gene>
<reference evidence="1 2" key="1">
    <citation type="journal article" date="2016" name="Int. J. Syst. Evol. Microbiol.">
        <title>Panacibacter ginsenosidivorans gen. nov., sp. nov., with ginsenoside converting activity isolated from soil of a ginseng field.</title>
        <authorList>
            <person name="Siddiqi M.Z."/>
            <person name="Muhammad Shafi S."/>
            <person name="Choi K.D."/>
            <person name="Im W.T."/>
        </authorList>
    </citation>
    <scope>NUCLEOTIDE SEQUENCE [LARGE SCALE GENOMIC DNA]</scope>
    <source>
        <strain evidence="1 2">Gsoil1550</strain>
    </source>
</reference>